<dbReference type="InParanoid" id="C4JYV4"/>
<organism evidence="9 10">
    <name type="scientific">Uncinocarpus reesii (strain UAMH 1704)</name>
    <dbReference type="NCBI Taxonomy" id="336963"/>
    <lineage>
        <taxon>Eukaryota</taxon>
        <taxon>Fungi</taxon>
        <taxon>Dikarya</taxon>
        <taxon>Ascomycota</taxon>
        <taxon>Pezizomycotina</taxon>
        <taxon>Eurotiomycetes</taxon>
        <taxon>Eurotiomycetidae</taxon>
        <taxon>Onygenales</taxon>
        <taxon>Onygenaceae</taxon>
        <taxon>Uncinocarpus</taxon>
    </lineage>
</organism>
<dbReference type="GO" id="GO:0006629">
    <property type="term" value="P:lipid metabolic process"/>
    <property type="evidence" value="ECO:0007669"/>
    <property type="project" value="UniProtKB-KW"/>
</dbReference>
<evidence type="ECO:0000256" key="4">
    <source>
        <dbReference type="ARBA" id="ARBA00022989"/>
    </source>
</evidence>
<keyword evidence="5" id="KW-0443">Lipid metabolism</keyword>
<evidence type="ECO:0000256" key="5">
    <source>
        <dbReference type="ARBA" id="ARBA00023098"/>
    </source>
</evidence>
<dbReference type="GeneID" id="8444233"/>
<dbReference type="InterPro" id="IPR009617">
    <property type="entry name" value="Seipin"/>
</dbReference>
<evidence type="ECO:0000256" key="6">
    <source>
        <dbReference type="ARBA" id="ARBA00023136"/>
    </source>
</evidence>
<feature type="transmembrane region" description="Helical" evidence="8">
    <location>
        <begin position="35"/>
        <end position="60"/>
    </location>
</feature>
<dbReference type="Proteomes" id="UP000002058">
    <property type="component" value="Unassembled WGS sequence"/>
</dbReference>
<evidence type="ECO:0000256" key="8">
    <source>
        <dbReference type="SAM" id="Phobius"/>
    </source>
</evidence>
<feature type="compositionally biased region" description="Polar residues" evidence="7">
    <location>
        <begin position="334"/>
        <end position="350"/>
    </location>
</feature>
<dbReference type="PANTHER" id="PTHR21212:SF0">
    <property type="entry name" value="SEIPIN"/>
    <property type="match status" value="1"/>
</dbReference>
<keyword evidence="2 8" id="KW-0812">Transmembrane</keyword>
<keyword evidence="6 8" id="KW-0472">Membrane</keyword>
<feature type="region of interest" description="Disordered" evidence="7">
    <location>
        <begin position="320"/>
        <end position="376"/>
    </location>
</feature>
<evidence type="ECO:0000256" key="7">
    <source>
        <dbReference type="SAM" id="MobiDB-lite"/>
    </source>
</evidence>
<keyword evidence="10" id="KW-1185">Reference proteome</keyword>
<dbReference type="CDD" id="cd23995">
    <property type="entry name" value="Seipin_BSCL2_like"/>
    <property type="match status" value="1"/>
</dbReference>
<dbReference type="AlphaFoldDB" id="C4JYV4"/>
<keyword evidence="3" id="KW-0256">Endoplasmic reticulum</keyword>
<dbReference type="RefSeq" id="XP_002582582.1">
    <property type="nucleotide sequence ID" value="XM_002582536.1"/>
</dbReference>
<dbReference type="OMA" id="HSKQVQI"/>
<feature type="transmembrane region" description="Helical" evidence="8">
    <location>
        <begin position="236"/>
        <end position="261"/>
    </location>
</feature>
<evidence type="ECO:0000256" key="3">
    <source>
        <dbReference type="ARBA" id="ARBA00022824"/>
    </source>
</evidence>
<dbReference type="PANTHER" id="PTHR21212">
    <property type="entry name" value="BERNARDINELLI-SEIP CONGENITAL LIPODYSTROPHY 2 HOMOLOG BSCL2 PROTEIN"/>
    <property type="match status" value="1"/>
</dbReference>
<evidence type="ECO:0000256" key="2">
    <source>
        <dbReference type="ARBA" id="ARBA00022692"/>
    </source>
</evidence>
<evidence type="ECO:0008006" key="11">
    <source>
        <dbReference type="Google" id="ProtNLM"/>
    </source>
</evidence>
<evidence type="ECO:0000313" key="9">
    <source>
        <dbReference type="EMBL" id="EEP82490.1"/>
    </source>
</evidence>
<comment type="subcellular location">
    <subcellularLocation>
        <location evidence="1">Endoplasmic reticulum membrane</location>
        <topology evidence="1">Multi-pass membrane protein</topology>
    </subcellularLocation>
</comment>
<dbReference type="Pfam" id="PF06775">
    <property type="entry name" value="Seipin"/>
    <property type="match status" value="1"/>
</dbReference>
<feature type="region of interest" description="Disordered" evidence="7">
    <location>
        <begin position="274"/>
        <end position="300"/>
    </location>
</feature>
<dbReference type="HOGENOM" id="CLU_043048_0_0_1"/>
<dbReference type="GO" id="GO:0140042">
    <property type="term" value="P:lipid droplet formation"/>
    <property type="evidence" value="ECO:0007669"/>
    <property type="project" value="UniProtKB-ARBA"/>
</dbReference>
<dbReference type="VEuPathDB" id="FungiDB:UREG_07355"/>
<evidence type="ECO:0000313" key="10">
    <source>
        <dbReference type="Proteomes" id="UP000002058"/>
    </source>
</evidence>
<sequence length="376" mass="42402">MAGSDSQRSETPEDTLRATITAPFKAIASKSAQRAYLGTLFFLVTVFSLLGVSIVSYWVFYYNYVPQISLERLVHLQFGDGHPTGSALIGPELAHSQAYDVTVILYLPRTPSNLAAGNFMVDLALLEGTHGAMANVSSSTIMRSRRPAILTYSSRLVDTARRISRMPLYMLNWKREADTLKIPMMERVEFMKGRKHIPGTARLEIESDERMQFYKAMIRFDARFSGLRWLMYNWRILSFVTFSSMFWLTSVAATSAVWMALSSSSALEDTVPEIEKAESEDNGGSVKDESEDDDHFGLSEEIIQKRERSLTRVIKEEEEIEESTMIEPLMPVNLGNTTEAGEASASTQSRPRSDADIQGHRRMLRRKSPVIKDPKD</sequence>
<feature type="compositionally biased region" description="Basic residues" evidence="7">
    <location>
        <begin position="360"/>
        <end position="369"/>
    </location>
</feature>
<protein>
    <recommendedName>
        <fullName evidence="11">Seipin</fullName>
    </recommendedName>
</protein>
<gene>
    <name evidence="9" type="ORF">UREG_07355</name>
</gene>
<reference evidence="10" key="1">
    <citation type="journal article" date="2009" name="Genome Res.">
        <title>Comparative genomic analyses of the human fungal pathogens Coccidioides and their relatives.</title>
        <authorList>
            <person name="Sharpton T.J."/>
            <person name="Stajich J.E."/>
            <person name="Rounsley S.D."/>
            <person name="Gardner M.J."/>
            <person name="Wortman J.R."/>
            <person name="Jordar V.S."/>
            <person name="Maiti R."/>
            <person name="Kodira C.D."/>
            <person name="Neafsey D.E."/>
            <person name="Zeng Q."/>
            <person name="Hung C.-Y."/>
            <person name="McMahan C."/>
            <person name="Muszewska A."/>
            <person name="Grynberg M."/>
            <person name="Mandel M.A."/>
            <person name="Kellner E.M."/>
            <person name="Barker B.M."/>
            <person name="Galgiani J.N."/>
            <person name="Orbach M.J."/>
            <person name="Kirkland T.N."/>
            <person name="Cole G.T."/>
            <person name="Henn M.R."/>
            <person name="Birren B.W."/>
            <person name="Taylor J.W."/>
        </authorList>
    </citation>
    <scope>NUCLEOTIDE SEQUENCE [LARGE SCALE GENOMIC DNA]</scope>
    <source>
        <strain evidence="10">UAMH 1704</strain>
    </source>
</reference>
<proteinExistence type="predicted"/>
<keyword evidence="4 8" id="KW-1133">Transmembrane helix</keyword>
<evidence type="ECO:0000256" key="1">
    <source>
        <dbReference type="ARBA" id="ARBA00004477"/>
    </source>
</evidence>
<dbReference type="OrthoDB" id="3990054at2759"/>
<name>C4JYV4_UNCRE</name>
<dbReference type="GO" id="GO:0005789">
    <property type="term" value="C:endoplasmic reticulum membrane"/>
    <property type="evidence" value="ECO:0007669"/>
    <property type="project" value="UniProtKB-SubCell"/>
</dbReference>
<dbReference type="KEGG" id="ure:UREG_07355"/>
<dbReference type="STRING" id="336963.C4JYV4"/>
<dbReference type="EMBL" id="CH476619">
    <property type="protein sequence ID" value="EEP82490.1"/>
    <property type="molecule type" value="Genomic_DNA"/>
</dbReference>
<dbReference type="eggNOG" id="KOG4200">
    <property type="taxonomic scope" value="Eukaryota"/>
</dbReference>
<accession>C4JYV4</accession>